<name>A1BGJ5_CHLPD</name>
<dbReference type="RefSeq" id="WP_011745334.1">
    <property type="nucleotide sequence ID" value="NC_008639.1"/>
</dbReference>
<organism evidence="2 3">
    <name type="scientific">Chlorobium phaeobacteroides (strain DSM 266 / SMG 266 / 2430)</name>
    <dbReference type="NCBI Taxonomy" id="290317"/>
    <lineage>
        <taxon>Bacteria</taxon>
        <taxon>Pseudomonadati</taxon>
        <taxon>Chlorobiota</taxon>
        <taxon>Chlorobiia</taxon>
        <taxon>Chlorobiales</taxon>
        <taxon>Chlorobiaceae</taxon>
        <taxon>Chlorobium/Pelodictyon group</taxon>
        <taxon>Chlorobium</taxon>
    </lineage>
</organism>
<evidence type="ECO:0000256" key="1">
    <source>
        <dbReference type="SAM" id="Phobius"/>
    </source>
</evidence>
<keyword evidence="1" id="KW-0472">Membrane</keyword>
<dbReference type="KEGG" id="cph:Cpha266_1500"/>
<dbReference type="STRING" id="290317.Cpha266_1500"/>
<keyword evidence="1" id="KW-0812">Transmembrane</keyword>
<reference evidence="2 3" key="1">
    <citation type="submission" date="2006-12" db="EMBL/GenBank/DDBJ databases">
        <title>Complete sequence of Chlorobium phaeobacteroides DSM 266.</title>
        <authorList>
            <consortium name="US DOE Joint Genome Institute"/>
            <person name="Copeland A."/>
            <person name="Lucas S."/>
            <person name="Lapidus A."/>
            <person name="Barry K."/>
            <person name="Detter J.C."/>
            <person name="Glavina del Rio T."/>
            <person name="Hammon N."/>
            <person name="Israni S."/>
            <person name="Pitluck S."/>
            <person name="Goltsman E."/>
            <person name="Schmutz J."/>
            <person name="Larimer F."/>
            <person name="Land M."/>
            <person name="Hauser L."/>
            <person name="Mikhailova N."/>
            <person name="Li T."/>
            <person name="Overmann J."/>
            <person name="Bryant D.A."/>
            <person name="Richardson P."/>
        </authorList>
    </citation>
    <scope>NUCLEOTIDE SEQUENCE [LARGE SCALE GENOMIC DNA]</scope>
    <source>
        <strain evidence="2 3">DSM 266</strain>
    </source>
</reference>
<evidence type="ECO:0000313" key="2">
    <source>
        <dbReference type="EMBL" id="ABL65522.1"/>
    </source>
</evidence>
<dbReference type="Proteomes" id="UP000008701">
    <property type="component" value="Chromosome"/>
</dbReference>
<evidence type="ECO:0000313" key="3">
    <source>
        <dbReference type="Proteomes" id="UP000008701"/>
    </source>
</evidence>
<keyword evidence="1" id="KW-1133">Transmembrane helix</keyword>
<dbReference type="AlphaFoldDB" id="A1BGJ5"/>
<dbReference type="HOGENOM" id="CLU_2932851_0_0_10"/>
<keyword evidence="3" id="KW-1185">Reference proteome</keyword>
<accession>A1BGJ5</accession>
<proteinExistence type="predicted"/>
<dbReference type="EMBL" id="CP000492">
    <property type="protein sequence ID" value="ABL65522.1"/>
    <property type="molecule type" value="Genomic_DNA"/>
</dbReference>
<protein>
    <submittedName>
        <fullName evidence="2">Uncharacterized protein</fullName>
    </submittedName>
</protein>
<gene>
    <name evidence="2" type="ordered locus">Cpha266_1500</name>
</gene>
<feature type="transmembrane region" description="Helical" evidence="1">
    <location>
        <begin position="30"/>
        <end position="50"/>
    </location>
</feature>
<sequence length="60" mass="6343">MCALRGVRILAGQHELTFTYDRSDFNKGRYVSLAAIGVAVVMVAGGVFVGRAGGKNKQVS</sequence>